<dbReference type="AlphaFoldDB" id="A0A1B8ASB3"/>
<dbReference type="EMBL" id="LYXU01000002">
    <property type="protein sequence ID" value="OBS23422.1"/>
    <property type="molecule type" value="Genomic_DNA"/>
</dbReference>
<accession>A0A1B8ASB3</accession>
<proteinExistence type="predicted"/>
<dbReference type="OMA" id="MSCFMAR"/>
<gene>
    <name evidence="1" type="ORF">FPOA_03970</name>
</gene>
<evidence type="ECO:0000313" key="2">
    <source>
        <dbReference type="Proteomes" id="UP000091967"/>
    </source>
</evidence>
<evidence type="ECO:0000313" key="1">
    <source>
        <dbReference type="EMBL" id="OBS23422.1"/>
    </source>
</evidence>
<dbReference type="Proteomes" id="UP000091967">
    <property type="component" value="Unassembled WGS sequence"/>
</dbReference>
<sequence>MTFHERNQFSGNTTGEKSLARDITIPTSFKSRHHLKKTHEKVLTNIKVKRDKFRTMEARDIRHNSEDFDETSRKSKVAVEKMSTAITHFYDDRAEGLYQRRQQAYDALQGEENKFEHFLVTLRYSAGLRVWWMNQRKDAKIQELQDAIDKLHMSCFMARLTDGGKEPNNAFTFA</sequence>
<organism evidence="1 2">
    <name type="scientific">Fusarium poae</name>
    <dbReference type="NCBI Taxonomy" id="36050"/>
    <lineage>
        <taxon>Eukaryota</taxon>
        <taxon>Fungi</taxon>
        <taxon>Dikarya</taxon>
        <taxon>Ascomycota</taxon>
        <taxon>Pezizomycotina</taxon>
        <taxon>Sordariomycetes</taxon>
        <taxon>Hypocreomycetidae</taxon>
        <taxon>Hypocreales</taxon>
        <taxon>Nectriaceae</taxon>
        <taxon>Fusarium</taxon>
    </lineage>
</organism>
<name>A0A1B8ASB3_FUSPO</name>
<comment type="caution">
    <text evidence="1">The sequence shown here is derived from an EMBL/GenBank/DDBJ whole genome shotgun (WGS) entry which is preliminary data.</text>
</comment>
<reference evidence="1 2" key="1">
    <citation type="submission" date="2016-06" db="EMBL/GenBank/DDBJ databases">
        <title>Living apart together: crosstalk between the core and supernumerary genomes in a fungal plant pathogen.</title>
        <authorList>
            <person name="Vanheule A."/>
            <person name="Audenaert K."/>
            <person name="Warris S."/>
            <person name="Van De Geest H."/>
            <person name="Schijlen E."/>
            <person name="Hofte M."/>
            <person name="De Saeger S."/>
            <person name="Haesaert G."/>
            <person name="Waalwijk C."/>
            <person name="Van Der Lee T."/>
        </authorList>
    </citation>
    <scope>NUCLEOTIDE SEQUENCE [LARGE SCALE GENOMIC DNA]</scope>
    <source>
        <strain evidence="1 2">2516</strain>
    </source>
</reference>
<keyword evidence="2" id="KW-1185">Reference proteome</keyword>
<protein>
    <submittedName>
        <fullName evidence="1">Uncharacterized protein</fullName>
    </submittedName>
</protein>